<evidence type="ECO:0000256" key="1">
    <source>
        <dbReference type="ARBA" id="ARBA00004651"/>
    </source>
</evidence>
<feature type="transmembrane region" description="Helical" evidence="9">
    <location>
        <begin position="125"/>
        <end position="147"/>
    </location>
</feature>
<evidence type="ECO:0000256" key="4">
    <source>
        <dbReference type="ARBA" id="ARBA00022475"/>
    </source>
</evidence>
<feature type="transmembrane region" description="Helical" evidence="9">
    <location>
        <begin position="347"/>
        <end position="367"/>
    </location>
</feature>
<feature type="transmembrane region" description="Helical" evidence="9">
    <location>
        <begin position="374"/>
        <end position="391"/>
    </location>
</feature>
<feature type="transmembrane region" description="Helical" evidence="9">
    <location>
        <begin position="41"/>
        <end position="66"/>
    </location>
</feature>
<comment type="similarity">
    <text evidence="2 9">Belongs to the branched chain amino acid transporter family.</text>
</comment>
<dbReference type="GO" id="GO:0015818">
    <property type="term" value="P:isoleucine transport"/>
    <property type="evidence" value="ECO:0007669"/>
    <property type="project" value="TreeGrafter"/>
</dbReference>
<evidence type="ECO:0000313" key="10">
    <source>
        <dbReference type="EMBL" id="RSU03026.1"/>
    </source>
</evidence>
<proteinExistence type="inferred from homology"/>
<evidence type="ECO:0000256" key="2">
    <source>
        <dbReference type="ARBA" id="ARBA00008540"/>
    </source>
</evidence>
<keyword evidence="6 9" id="KW-0029">Amino-acid transport</keyword>
<keyword evidence="5 9" id="KW-0812">Transmembrane</keyword>
<feature type="transmembrane region" description="Helical" evidence="9">
    <location>
        <begin position="197"/>
        <end position="216"/>
    </location>
</feature>
<reference evidence="10 11" key="1">
    <citation type="submission" date="2017-05" db="EMBL/GenBank/DDBJ databases">
        <title>Vagococcus spp. assemblies.</title>
        <authorList>
            <person name="Gulvik C.A."/>
        </authorList>
    </citation>
    <scope>NUCLEOTIDE SEQUENCE [LARGE SCALE GENOMIC DNA]</scope>
    <source>
        <strain evidence="10 11">CCUG 41755</strain>
    </source>
</reference>
<feature type="transmembrane region" description="Helical" evidence="9">
    <location>
        <begin position="7"/>
        <end position="29"/>
    </location>
</feature>
<evidence type="ECO:0000256" key="5">
    <source>
        <dbReference type="ARBA" id="ARBA00022692"/>
    </source>
</evidence>
<evidence type="ECO:0000256" key="3">
    <source>
        <dbReference type="ARBA" id="ARBA00022448"/>
    </source>
</evidence>
<comment type="subcellular location">
    <subcellularLocation>
        <location evidence="1 9">Cell membrane</location>
        <topology evidence="1 9">Multi-pass membrane protein</topology>
    </subcellularLocation>
</comment>
<dbReference type="GO" id="GO:0015188">
    <property type="term" value="F:L-isoleucine transmembrane transporter activity"/>
    <property type="evidence" value="ECO:0007669"/>
    <property type="project" value="TreeGrafter"/>
</dbReference>
<evidence type="ECO:0000256" key="6">
    <source>
        <dbReference type="ARBA" id="ARBA00022970"/>
    </source>
</evidence>
<evidence type="ECO:0000256" key="8">
    <source>
        <dbReference type="ARBA" id="ARBA00023136"/>
    </source>
</evidence>
<gene>
    <name evidence="10" type="ORF">CBF31_04680</name>
</gene>
<protein>
    <recommendedName>
        <fullName evidence="9">Branched-chain amino acid transport system carrier protein</fullName>
    </recommendedName>
</protein>
<dbReference type="InterPro" id="IPR004685">
    <property type="entry name" value="Brnchd-chn_aa_trnsp_Livcs"/>
</dbReference>
<dbReference type="GO" id="GO:0005886">
    <property type="term" value="C:plasma membrane"/>
    <property type="evidence" value="ECO:0007669"/>
    <property type="project" value="UniProtKB-SubCell"/>
</dbReference>
<evidence type="ECO:0000256" key="9">
    <source>
        <dbReference type="RuleBase" id="RU362122"/>
    </source>
</evidence>
<feature type="transmembrane region" description="Helical" evidence="9">
    <location>
        <begin position="159"/>
        <end position="177"/>
    </location>
</feature>
<name>A0A430A7D3_9ENTE</name>
<feature type="transmembrane region" description="Helical" evidence="9">
    <location>
        <begin position="280"/>
        <end position="309"/>
    </location>
</feature>
<keyword evidence="7 9" id="KW-1133">Transmembrane helix</keyword>
<dbReference type="RefSeq" id="WP_126831237.1">
    <property type="nucleotide sequence ID" value="NZ_CBCRYB010000004.1"/>
</dbReference>
<dbReference type="EMBL" id="NGJY01000002">
    <property type="protein sequence ID" value="RSU03026.1"/>
    <property type="molecule type" value="Genomic_DNA"/>
</dbReference>
<dbReference type="GO" id="GO:0015190">
    <property type="term" value="F:L-leucine transmembrane transporter activity"/>
    <property type="evidence" value="ECO:0007669"/>
    <property type="project" value="TreeGrafter"/>
</dbReference>
<dbReference type="NCBIfam" id="TIGR00796">
    <property type="entry name" value="livcs"/>
    <property type="match status" value="1"/>
</dbReference>
<keyword evidence="8 9" id="KW-0472">Membrane</keyword>
<evidence type="ECO:0000313" key="11">
    <source>
        <dbReference type="Proteomes" id="UP000287101"/>
    </source>
</evidence>
<feature type="transmembrane region" description="Helical" evidence="9">
    <location>
        <begin position="78"/>
        <end position="99"/>
    </location>
</feature>
<comment type="caution">
    <text evidence="10">The sequence shown here is derived from an EMBL/GenBank/DDBJ whole genome shotgun (WGS) entry which is preliminary data.</text>
</comment>
<dbReference type="OrthoDB" id="9783920at2"/>
<dbReference type="AlphaFoldDB" id="A0A430A7D3"/>
<evidence type="ECO:0000256" key="7">
    <source>
        <dbReference type="ARBA" id="ARBA00022989"/>
    </source>
</evidence>
<dbReference type="GO" id="GO:0005304">
    <property type="term" value="F:L-valine transmembrane transporter activity"/>
    <property type="evidence" value="ECO:0007669"/>
    <property type="project" value="TreeGrafter"/>
</dbReference>
<keyword evidence="3 9" id="KW-0813">Transport</keyword>
<feature type="transmembrane region" description="Helical" evidence="9">
    <location>
        <begin position="411"/>
        <end position="432"/>
    </location>
</feature>
<dbReference type="PANTHER" id="PTHR30588">
    <property type="entry name" value="BRANCHED-CHAIN AMINO ACID TRANSPORT SYSTEM 2 CARRIER PROTEIN"/>
    <property type="match status" value="1"/>
</dbReference>
<feature type="transmembrane region" description="Helical" evidence="9">
    <location>
        <begin position="236"/>
        <end position="260"/>
    </location>
</feature>
<comment type="function">
    <text evidence="9">Component of the transport system for branched-chain amino acids.</text>
</comment>
<dbReference type="GO" id="GO:0015820">
    <property type="term" value="P:L-leucine transport"/>
    <property type="evidence" value="ECO:0007669"/>
    <property type="project" value="TreeGrafter"/>
</dbReference>
<dbReference type="Pfam" id="PF05525">
    <property type="entry name" value="Branch_AA_trans"/>
    <property type="match status" value="1"/>
</dbReference>
<feature type="transmembrane region" description="Helical" evidence="9">
    <location>
        <begin position="321"/>
        <end position="341"/>
    </location>
</feature>
<keyword evidence="11" id="KW-1185">Reference proteome</keyword>
<keyword evidence="4" id="KW-1003">Cell membrane</keyword>
<dbReference type="Proteomes" id="UP000287101">
    <property type="component" value="Unassembled WGS sequence"/>
</dbReference>
<accession>A0A430A7D3</accession>
<dbReference type="PANTHER" id="PTHR30588:SF0">
    <property type="entry name" value="BRANCHED-CHAIN AMINO ACID PERMEASE BRNQ"/>
    <property type="match status" value="1"/>
</dbReference>
<organism evidence="10 11">
    <name type="scientific">Vagococcus fessus</name>
    <dbReference type="NCBI Taxonomy" id="120370"/>
    <lineage>
        <taxon>Bacteria</taxon>
        <taxon>Bacillati</taxon>
        <taxon>Bacillota</taxon>
        <taxon>Bacilli</taxon>
        <taxon>Lactobacillales</taxon>
        <taxon>Enterococcaceae</taxon>
        <taxon>Vagococcus</taxon>
    </lineage>
</organism>
<sequence length="441" mass="46892">MSKKLPFSYVLVLGMMLFAMFFGAGNLIFPAILGQEAGTNVVTVMVGFVLTGIFLPLASVLTLVYSGKNDVEELAARVSPKFGIVFAVVMYLSIGPFFAMPRTGTVAFEIGIKPFSTQLGESTTLFIFTLIFFSIACVLSLAPGKVVDVVGKYLTPVKILLITLLVAVAILYPMGRIQAPTPAFESGVFGKGFKEGYLTVDGIAAFAFAPIIVSGVRARGTTSLKHVSSAMSKASVITGALLLIMYGALSYMSATSVNVIGYQSNGGEVLAKVCNYYFGLYGSIILAAIITVACMTTAIGLVSSCALYFNKILPKISYKKFVVFFSLFSFGVSNLGLTSLIKISAPVLNGIYPVAICLVVLIIIDKLFHGKKRVYQVAILFSAVVGFFDGLKSADVSFFGLSDKLDAILPLSAISLGFVVPSIIGGILGYLWSGIEEKNRS</sequence>